<evidence type="ECO:0000313" key="2">
    <source>
        <dbReference type="EMBL" id="KAK99650.1"/>
    </source>
</evidence>
<organism evidence="2 3">
    <name type="scientific">Bordetella holmesii CDC-H585-BH</name>
    <dbReference type="NCBI Taxonomy" id="1331206"/>
    <lineage>
        <taxon>Bacteria</taxon>
        <taxon>Pseudomonadati</taxon>
        <taxon>Pseudomonadota</taxon>
        <taxon>Betaproteobacteria</taxon>
        <taxon>Burkholderiales</taxon>
        <taxon>Alcaligenaceae</taxon>
        <taxon>Bordetella</taxon>
    </lineage>
</organism>
<protein>
    <submittedName>
        <fullName evidence="2">Uncharacterized protein</fullName>
    </submittedName>
</protein>
<evidence type="ECO:0000313" key="3">
    <source>
        <dbReference type="Proteomes" id="UP000026682"/>
    </source>
</evidence>
<evidence type="ECO:0000256" key="1">
    <source>
        <dbReference type="SAM" id="Phobius"/>
    </source>
</evidence>
<name>A0A158M800_9BORD</name>
<dbReference type="STRING" id="35814.BBB42_00475"/>
<reference evidence="2 3" key="1">
    <citation type="submission" date="2014-03" db="EMBL/GenBank/DDBJ databases">
        <title>Genome sequence of Bordetella holmseii.</title>
        <authorList>
            <person name="Harvill E."/>
            <person name="Goodfield L.L."/>
            <person name="Ivanov Y."/>
            <person name="Meyer J.A."/>
            <person name="Newth C."/>
            <person name="Cassiday P."/>
            <person name="Tondella M.L."/>
            <person name="Liao P."/>
            <person name="Zimmerman J."/>
            <person name="Meert K."/>
            <person name="Wessel D."/>
            <person name="Berger J."/>
            <person name="Dean J.M."/>
            <person name="Holubkov R."/>
            <person name="Burr J."/>
            <person name="Liu T."/>
            <person name="Brinkac L.M."/>
            <person name="Sanka R."/>
            <person name="Kim M."/>
            <person name="Losada L."/>
        </authorList>
    </citation>
    <scope>NUCLEOTIDE SEQUENCE [LARGE SCALE GENOMIC DNA]</scope>
    <source>
        <strain evidence="2 3">CDC-H585-BH</strain>
    </source>
</reference>
<sequence>MIAVGMTGLVWQALQPDMGSNDVLHLWLALDAMRATFLWLPVAVLGAWLATLAFCADRHLTRAQPHFLEPLAWAFVVAVQAMVWMAGGVGVD</sequence>
<proteinExistence type="predicted"/>
<accession>A0A158M800</accession>
<keyword evidence="1" id="KW-0472">Membrane</keyword>
<dbReference type="EMBL" id="JFZZ01000009">
    <property type="protein sequence ID" value="KAK99650.1"/>
    <property type="molecule type" value="Genomic_DNA"/>
</dbReference>
<keyword evidence="1" id="KW-0812">Transmembrane</keyword>
<dbReference type="PATRIC" id="fig|1331206.3.peg.169"/>
<keyword evidence="1" id="KW-1133">Transmembrane helix</keyword>
<comment type="caution">
    <text evidence="2">The sequence shown here is derived from an EMBL/GenBank/DDBJ whole genome shotgun (WGS) entry which is preliminary data.</text>
</comment>
<dbReference type="Proteomes" id="UP000026682">
    <property type="component" value="Unassembled WGS sequence"/>
</dbReference>
<feature type="transmembrane region" description="Helical" evidence="1">
    <location>
        <begin position="36"/>
        <end position="55"/>
    </location>
</feature>
<feature type="transmembrane region" description="Helical" evidence="1">
    <location>
        <begin position="67"/>
        <end position="87"/>
    </location>
</feature>
<gene>
    <name evidence="2" type="ORF">L497_3152</name>
</gene>
<dbReference type="AlphaFoldDB" id="A0A158M800"/>